<protein>
    <submittedName>
        <fullName evidence="1">Uncharacterized protein</fullName>
    </submittedName>
</protein>
<evidence type="ECO:0000313" key="1">
    <source>
        <dbReference type="EMBL" id="GAG53592.1"/>
    </source>
</evidence>
<name>X0Z5C2_9ZZZZ</name>
<dbReference type="EMBL" id="BART01008291">
    <property type="protein sequence ID" value="GAG53592.1"/>
    <property type="molecule type" value="Genomic_DNA"/>
</dbReference>
<comment type="caution">
    <text evidence="1">The sequence shown here is derived from an EMBL/GenBank/DDBJ whole genome shotgun (WGS) entry which is preliminary data.</text>
</comment>
<reference evidence="1" key="1">
    <citation type="journal article" date="2014" name="Front. Microbiol.">
        <title>High frequency of phylogenetically diverse reductive dehalogenase-homologous genes in deep subseafloor sedimentary metagenomes.</title>
        <authorList>
            <person name="Kawai M."/>
            <person name="Futagami T."/>
            <person name="Toyoda A."/>
            <person name="Takaki Y."/>
            <person name="Nishi S."/>
            <person name="Hori S."/>
            <person name="Arai W."/>
            <person name="Tsubouchi T."/>
            <person name="Morono Y."/>
            <person name="Uchiyama I."/>
            <person name="Ito T."/>
            <person name="Fujiyama A."/>
            <person name="Inagaki F."/>
            <person name="Takami H."/>
        </authorList>
    </citation>
    <scope>NUCLEOTIDE SEQUENCE</scope>
    <source>
        <strain evidence="1">Expedition CK06-06</strain>
    </source>
</reference>
<proteinExistence type="predicted"/>
<organism evidence="1">
    <name type="scientific">marine sediment metagenome</name>
    <dbReference type="NCBI Taxonomy" id="412755"/>
    <lineage>
        <taxon>unclassified sequences</taxon>
        <taxon>metagenomes</taxon>
        <taxon>ecological metagenomes</taxon>
    </lineage>
</organism>
<accession>X0Z5C2</accession>
<dbReference type="AlphaFoldDB" id="X0Z5C2"/>
<gene>
    <name evidence="1" type="ORF">S01H4_18691</name>
</gene>
<feature type="non-terminal residue" evidence="1">
    <location>
        <position position="1"/>
    </location>
</feature>
<sequence length="32" mass="3688">PLAYRTRKWTRTQVSCAAFALWAPAGEIECYK</sequence>